<evidence type="ECO:0000256" key="3">
    <source>
        <dbReference type="SAM" id="SignalP"/>
    </source>
</evidence>
<sequence>MGFRRQWLLVLSLLHCLVLADYVHKGCYDTRGLNLRSQSRYEWQSLSNCQLHCGGSPLVAMRNGGECLCGDSLDSLLSASLTPGLCNAKCNGWAYQSCGGNSSVDVYVDSSRSSHTHVSASASQVTLINTLTSGYSSENSNADSGSLDSSFVPSSLISDDEETSQSGPSWSSSFVTSYYDVSSLPISPVKAPISQPTASQTSSSIQTTPAPTSVSLSISSKFSPEYLTTVTPTLITRNNKDETIFMTTTAHQLPSVYDNINRSTGPKNGNLDGGTIAGIVVGVILGVVIILTGVGFFLWRRHVLNQEPDLEETKHYQPYSFGDADAMSIDSPSGNGSSWRKGSSATRSSSYGSVPTGFLSDSMSKGSLNSLLMTEDAGINYMRQNMPSTVFEEPPSIYNGSQRFSTGSLPDMMQERNLRVVNPDGENNRYSQRKFGGVDEVDEENMFSADSSGGSYRGQEPKSY</sequence>
<feature type="domain" description="WSC" evidence="4">
    <location>
        <begin position="21"/>
        <end position="110"/>
    </location>
</feature>
<feature type="region of interest" description="Disordered" evidence="1">
    <location>
        <begin position="191"/>
        <end position="211"/>
    </location>
</feature>
<keyword evidence="3" id="KW-0732">Signal</keyword>
<accession>A0A4C2E004</accession>
<dbReference type="EMBL" id="BIMX01000001">
    <property type="protein sequence ID" value="GCE97281.1"/>
    <property type="molecule type" value="Genomic_DNA"/>
</dbReference>
<protein>
    <recommendedName>
        <fullName evidence="4">WSC domain-containing protein</fullName>
    </recommendedName>
</protein>
<keyword evidence="2" id="KW-0472">Membrane</keyword>
<evidence type="ECO:0000256" key="2">
    <source>
        <dbReference type="SAM" id="Phobius"/>
    </source>
</evidence>
<feature type="region of interest" description="Disordered" evidence="1">
    <location>
        <begin position="152"/>
        <end position="171"/>
    </location>
</feature>
<dbReference type="PROSITE" id="PS51212">
    <property type="entry name" value="WSC"/>
    <property type="match status" value="1"/>
</dbReference>
<gene>
    <name evidence="5" type="ORF">ZYGM_004790</name>
</gene>
<feature type="region of interest" description="Disordered" evidence="1">
    <location>
        <begin position="331"/>
        <end position="353"/>
    </location>
</feature>
<proteinExistence type="predicted"/>
<dbReference type="OrthoDB" id="2019572at2759"/>
<dbReference type="InterPro" id="IPR002889">
    <property type="entry name" value="WSC_carb-bd"/>
</dbReference>
<feature type="transmembrane region" description="Helical" evidence="2">
    <location>
        <begin position="276"/>
        <end position="299"/>
    </location>
</feature>
<keyword evidence="2" id="KW-1133">Transmembrane helix</keyword>
<keyword evidence="2" id="KW-0812">Transmembrane</keyword>
<feature type="compositionally biased region" description="Low complexity" evidence="1">
    <location>
        <begin position="337"/>
        <end position="353"/>
    </location>
</feature>
<feature type="region of interest" description="Disordered" evidence="1">
    <location>
        <begin position="422"/>
        <end position="464"/>
    </location>
</feature>
<evidence type="ECO:0000313" key="6">
    <source>
        <dbReference type="Proteomes" id="UP000301737"/>
    </source>
</evidence>
<feature type="chain" id="PRO_5020411354" description="WSC domain-containing protein" evidence="3">
    <location>
        <begin position="21"/>
        <end position="464"/>
    </location>
</feature>
<keyword evidence="6" id="KW-1185">Reference proteome</keyword>
<reference evidence="5 6" key="1">
    <citation type="submission" date="2019-01" db="EMBL/GenBank/DDBJ databases">
        <title>Draft Genome Sequencing of Zygosaccharomyces mellis Ca-7.</title>
        <authorList>
            <person name="Shiwa Y."/>
            <person name="Kanesaki Y."/>
            <person name="Ishige T."/>
            <person name="Mura K."/>
            <person name="Hori T."/>
            <person name="Tamura T."/>
        </authorList>
    </citation>
    <scope>NUCLEOTIDE SEQUENCE [LARGE SCALE GENOMIC DNA]</scope>
    <source>
        <strain evidence="5 6">Ca-7</strain>
    </source>
</reference>
<evidence type="ECO:0000313" key="5">
    <source>
        <dbReference type="EMBL" id="GCE97281.1"/>
    </source>
</evidence>
<feature type="compositionally biased region" description="Low complexity" evidence="1">
    <location>
        <begin position="192"/>
        <end position="211"/>
    </location>
</feature>
<comment type="caution">
    <text evidence="5">The sequence shown here is derived from an EMBL/GenBank/DDBJ whole genome shotgun (WGS) entry which is preliminary data.</text>
</comment>
<evidence type="ECO:0000259" key="4">
    <source>
        <dbReference type="PROSITE" id="PS51212"/>
    </source>
</evidence>
<evidence type="ECO:0000256" key="1">
    <source>
        <dbReference type="SAM" id="MobiDB-lite"/>
    </source>
</evidence>
<organism evidence="5 6">
    <name type="scientific">Zygosaccharomyces mellis</name>
    <dbReference type="NCBI Taxonomy" id="42258"/>
    <lineage>
        <taxon>Eukaryota</taxon>
        <taxon>Fungi</taxon>
        <taxon>Dikarya</taxon>
        <taxon>Ascomycota</taxon>
        <taxon>Saccharomycotina</taxon>
        <taxon>Saccharomycetes</taxon>
        <taxon>Saccharomycetales</taxon>
        <taxon>Saccharomycetaceae</taxon>
        <taxon>Zygosaccharomyces</taxon>
    </lineage>
</organism>
<name>A0A4C2E004_9SACH</name>
<dbReference type="Proteomes" id="UP000301737">
    <property type="component" value="Unassembled WGS sequence"/>
</dbReference>
<dbReference type="AlphaFoldDB" id="A0A4C2E004"/>
<dbReference type="SMART" id="SM00321">
    <property type="entry name" value="WSC"/>
    <property type="match status" value="1"/>
</dbReference>
<feature type="signal peptide" evidence="3">
    <location>
        <begin position="1"/>
        <end position="20"/>
    </location>
</feature>
<dbReference type="Pfam" id="PF01822">
    <property type="entry name" value="WSC"/>
    <property type="match status" value="1"/>
</dbReference>